<keyword evidence="2" id="KW-0808">Transferase</keyword>
<dbReference type="AlphaFoldDB" id="A0A5A7NYH6"/>
<feature type="compositionally biased region" description="Polar residues" evidence="1">
    <location>
        <begin position="55"/>
        <end position="67"/>
    </location>
</feature>
<evidence type="ECO:0000256" key="1">
    <source>
        <dbReference type="SAM" id="MobiDB-lite"/>
    </source>
</evidence>
<feature type="region of interest" description="Disordered" evidence="1">
    <location>
        <begin position="20"/>
        <end position="129"/>
    </location>
</feature>
<protein>
    <submittedName>
        <fullName evidence="2">Polyribonucleotide nucleotidyltransferase</fullName>
    </submittedName>
</protein>
<comment type="caution">
    <text evidence="2">The sequence shown here is derived from an EMBL/GenBank/DDBJ whole genome shotgun (WGS) entry which is preliminary data.</text>
</comment>
<accession>A0A5A7NYH6</accession>
<evidence type="ECO:0000313" key="2">
    <source>
        <dbReference type="EMBL" id="GER25532.1"/>
    </source>
</evidence>
<feature type="compositionally biased region" description="Polar residues" evidence="1">
    <location>
        <begin position="103"/>
        <end position="112"/>
    </location>
</feature>
<dbReference type="GO" id="GO:0016740">
    <property type="term" value="F:transferase activity"/>
    <property type="evidence" value="ECO:0007669"/>
    <property type="project" value="UniProtKB-KW"/>
</dbReference>
<reference evidence="3" key="1">
    <citation type="journal article" date="2019" name="Curr. Biol.">
        <title>Genome Sequence of Striga asiatica Provides Insight into the Evolution of Plant Parasitism.</title>
        <authorList>
            <person name="Yoshida S."/>
            <person name="Kim S."/>
            <person name="Wafula E.K."/>
            <person name="Tanskanen J."/>
            <person name="Kim Y.M."/>
            <person name="Honaas L."/>
            <person name="Yang Z."/>
            <person name="Spallek T."/>
            <person name="Conn C.E."/>
            <person name="Ichihashi Y."/>
            <person name="Cheong K."/>
            <person name="Cui S."/>
            <person name="Der J.P."/>
            <person name="Gundlach H."/>
            <person name="Jiao Y."/>
            <person name="Hori C."/>
            <person name="Ishida J.K."/>
            <person name="Kasahara H."/>
            <person name="Kiba T."/>
            <person name="Kim M.S."/>
            <person name="Koo N."/>
            <person name="Laohavisit A."/>
            <person name="Lee Y.H."/>
            <person name="Lumba S."/>
            <person name="McCourt P."/>
            <person name="Mortimer J.C."/>
            <person name="Mutuku J.M."/>
            <person name="Nomura T."/>
            <person name="Sasaki-Sekimoto Y."/>
            <person name="Seto Y."/>
            <person name="Wang Y."/>
            <person name="Wakatake T."/>
            <person name="Sakakibara H."/>
            <person name="Demura T."/>
            <person name="Yamaguchi S."/>
            <person name="Yoneyama K."/>
            <person name="Manabe R.I."/>
            <person name="Nelson D.C."/>
            <person name="Schulman A.H."/>
            <person name="Timko M.P."/>
            <person name="dePamphilis C.W."/>
            <person name="Choi D."/>
            <person name="Shirasu K."/>
        </authorList>
    </citation>
    <scope>NUCLEOTIDE SEQUENCE [LARGE SCALE GENOMIC DNA]</scope>
    <source>
        <strain evidence="3">cv. UVA1</strain>
    </source>
</reference>
<organism evidence="2 3">
    <name type="scientific">Striga asiatica</name>
    <name type="common">Asiatic witchweed</name>
    <name type="synonym">Buchnera asiatica</name>
    <dbReference type="NCBI Taxonomy" id="4170"/>
    <lineage>
        <taxon>Eukaryota</taxon>
        <taxon>Viridiplantae</taxon>
        <taxon>Streptophyta</taxon>
        <taxon>Embryophyta</taxon>
        <taxon>Tracheophyta</taxon>
        <taxon>Spermatophyta</taxon>
        <taxon>Magnoliopsida</taxon>
        <taxon>eudicotyledons</taxon>
        <taxon>Gunneridae</taxon>
        <taxon>Pentapetalae</taxon>
        <taxon>asterids</taxon>
        <taxon>lamiids</taxon>
        <taxon>Lamiales</taxon>
        <taxon>Orobanchaceae</taxon>
        <taxon>Buchnereae</taxon>
        <taxon>Striga</taxon>
    </lineage>
</organism>
<gene>
    <name evidence="2" type="ORF">STAS_01121</name>
</gene>
<evidence type="ECO:0000313" key="3">
    <source>
        <dbReference type="Proteomes" id="UP000325081"/>
    </source>
</evidence>
<sequence>MRLFPVRRSALALRAASPAFTARHHHLREQHQSDRFSGQPPPCSPAVCASSLSANNPTQPRCSSESPTNPPPRRYSSQPPPPFLCNEPAGTRIDANRRRPGVPSSSLVNSAENLKISGEPGSSGREDGD</sequence>
<feature type="compositionally biased region" description="Pro residues" evidence="1">
    <location>
        <begin position="68"/>
        <end position="83"/>
    </location>
</feature>
<proteinExistence type="predicted"/>
<feature type="compositionally biased region" description="Low complexity" evidence="1">
    <location>
        <begin position="45"/>
        <end position="54"/>
    </location>
</feature>
<dbReference type="EMBL" id="BKCP01000225">
    <property type="protein sequence ID" value="GER25532.1"/>
    <property type="molecule type" value="Genomic_DNA"/>
</dbReference>
<keyword evidence="3" id="KW-1185">Reference proteome</keyword>
<dbReference type="Proteomes" id="UP000325081">
    <property type="component" value="Unassembled WGS sequence"/>
</dbReference>
<name>A0A5A7NYH6_STRAF</name>